<accession>A0A857L1F5</accession>
<dbReference type="AlphaFoldDB" id="A0A857L1F5"/>
<protein>
    <submittedName>
        <fullName evidence="2">Glycine zipper family protein</fullName>
    </submittedName>
</protein>
<dbReference type="InterPro" id="IPR058333">
    <property type="entry name" value="DUF8020"/>
</dbReference>
<dbReference type="Pfam" id="PF26059">
    <property type="entry name" value="DUF8020"/>
    <property type="match status" value="1"/>
</dbReference>
<evidence type="ECO:0000313" key="2">
    <source>
        <dbReference type="EMBL" id="QHN41014.1"/>
    </source>
</evidence>
<reference evidence="2" key="1">
    <citation type="journal article" date="2021" name="Nat. Microbiol.">
        <title>Cocultivation of an ultrasmall environmental parasitic bacterium with lytic ability against bacteria associated with wastewater foams.</title>
        <authorList>
            <person name="Batinovic S."/>
            <person name="Rose J.J.A."/>
            <person name="Ratcliffe J."/>
            <person name="Seviour R.J."/>
            <person name="Petrovski S."/>
        </authorList>
    </citation>
    <scope>NUCLEOTIDE SEQUENCE</scope>
    <source>
        <strain evidence="2">CON44</strain>
    </source>
</reference>
<dbReference type="EMBL" id="CP045810">
    <property type="protein sequence ID" value="QHN41014.1"/>
    <property type="molecule type" value="Genomic_DNA"/>
</dbReference>
<sequence length="238" mass="24945">MFVLSRQAMTRLLTAVVIAVLAVTTALMSGGAASAAPVNNPVQYKIARDGDKVLLSVTGGSITRDGDLLSIRNNAGRAVWSAPLTYSLENKQFPIDLVKYSSNRVALVPIKDPARSTPADTKMVEVSRKYAQNYASDGYQTRKERDDAALRRFNSEVAAGMTITSIIFTVIGVILGVGLIGVIGCATIVACVPAITAGVAIGGIAGTIIGGSGSVVVAGIRYFQTITSPFTPPRKKKN</sequence>
<feature type="domain" description="DUF8020" evidence="1">
    <location>
        <begin position="41"/>
        <end position="109"/>
    </location>
</feature>
<evidence type="ECO:0000259" key="1">
    <source>
        <dbReference type="Pfam" id="PF26059"/>
    </source>
</evidence>
<proteinExistence type="predicted"/>
<dbReference type="RefSeq" id="WP_005193088.1">
    <property type="nucleotide sequence ID" value="NZ_CP045804.1"/>
</dbReference>
<name>A0A857L1F5_9ACTN</name>
<organism evidence="2">
    <name type="scientific">Gordonia amarae</name>
    <dbReference type="NCBI Taxonomy" id="36821"/>
    <lineage>
        <taxon>Bacteria</taxon>
        <taxon>Bacillati</taxon>
        <taxon>Actinomycetota</taxon>
        <taxon>Actinomycetes</taxon>
        <taxon>Mycobacteriales</taxon>
        <taxon>Gordoniaceae</taxon>
        <taxon>Gordonia</taxon>
    </lineage>
</organism>
<gene>
    <name evidence="2" type="ORF">GII30_19225</name>
</gene>